<organism evidence="2 3">
    <name type="scientific">Metabacillus fastidiosus</name>
    <dbReference type="NCBI Taxonomy" id="1458"/>
    <lineage>
        <taxon>Bacteria</taxon>
        <taxon>Bacillati</taxon>
        <taxon>Bacillota</taxon>
        <taxon>Bacilli</taxon>
        <taxon>Bacillales</taxon>
        <taxon>Bacillaceae</taxon>
        <taxon>Metabacillus</taxon>
    </lineage>
</organism>
<name>A0ABU6P3H0_9BACI</name>
<accession>A0ABU6P3H0</accession>
<gene>
    <name evidence="2" type="ORF">P9271_15390</name>
</gene>
<dbReference type="Pfam" id="PF00753">
    <property type="entry name" value="Lactamase_B"/>
    <property type="match status" value="1"/>
</dbReference>
<reference evidence="2 3" key="1">
    <citation type="submission" date="2023-03" db="EMBL/GenBank/DDBJ databases">
        <title>Bacillus Genome Sequencing.</title>
        <authorList>
            <person name="Dunlap C."/>
        </authorList>
    </citation>
    <scope>NUCLEOTIDE SEQUENCE [LARGE SCALE GENOMIC DNA]</scope>
    <source>
        <strain evidence="2 3">NRS-1717</strain>
    </source>
</reference>
<sequence>MKKRNKLLIGISVLIILSVSFFTINRHKIPQLVFSVMIGTKAWGLVERDNIQLDSNVKWFDDYYTIRYIDEKTIAIGEPRYYQENVNYLILGNKQALLLDTGPGVRNIKPVVEKLTSLPITLINTHFHFDHLGNIEKFNDIKLTENQVKNQTIKNQTLIPSKDSFIGHLEGFSPPKIRFNEILNEGAMIDLGNRKLEVIFAPGHSSDSIMLYDKESNQLFTGDFIYKGLLMVAFIPGTSMEEYLVSTKKIIDKTNSDTILIGSHTRDPNDSTLSQKNLIDLKIFLENKKSGILPKKEKINTNMEIIY</sequence>
<dbReference type="GeneID" id="301141405"/>
<dbReference type="Proteomes" id="UP001342826">
    <property type="component" value="Unassembled WGS sequence"/>
</dbReference>
<dbReference type="InterPro" id="IPR036866">
    <property type="entry name" value="RibonucZ/Hydroxyglut_hydro"/>
</dbReference>
<evidence type="ECO:0000313" key="2">
    <source>
        <dbReference type="EMBL" id="MED4402701.1"/>
    </source>
</evidence>
<dbReference type="SMART" id="SM00849">
    <property type="entry name" value="Lactamase_B"/>
    <property type="match status" value="1"/>
</dbReference>
<feature type="domain" description="Metallo-beta-lactamase" evidence="1">
    <location>
        <begin position="84"/>
        <end position="264"/>
    </location>
</feature>
<proteinExistence type="predicted"/>
<dbReference type="RefSeq" id="WP_066230195.1">
    <property type="nucleotide sequence ID" value="NZ_JARTFQ010000005.1"/>
</dbReference>
<dbReference type="Gene3D" id="3.60.15.10">
    <property type="entry name" value="Ribonuclease Z/Hydroxyacylglutathione hydrolase-like"/>
    <property type="match status" value="1"/>
</dbReference>
<protein>
    <submittedName>
        <fullName evidence="2">MBL fold metallo-hydrolase</fullName>
    </submittedName>
</protein>
<dbReference type="SUPFAM" id="SSF56281">
    <property type="entry name" value="Metallo-hydrolase/oxidoreductase"/>
    <property type="match status" value="1"/>
</dbReference>
<dbReference type="InterPro" id="IPR001279">
    <property type="entry name" value="Metallo-B-lactamas"/>
</dbReference>
<evidence type="ECO:0000313" key="3">
    <source>
        <dbReference type="Proteomes" id="UP001342826"/>
    </source>
</evidence>
<comment type="caution">
    <text evidence="2">The sequence shown here is derived from an EMBL/GenBank/DDBJ whole genome shotgun (WGS) entry which is preliminary data.</text>
</comment>
<dbReference type="InterPro" id="IPR050855">
    <property type="entry name" value="NDM-1-like"/>
</dbReference>
<dbReference type="PANTHER" id="PTHR42951:SF4">
    <property type="entry name" value="ACYL-COENZYME A THIOESTERASE MBLAC2"/>
    <property type="match status" value="1"/>
</dbReference>
<evidence type="ECO:0000259" key="1">
    <source>
        <dbReference type="SMART" id="SM00849"/>
    </source>
</evidence>
<keyword evidence="3" id="KW-1185">Reference proteome</keyword>
<dbReference type="EMBL" id="JARTFS010000012">
    <property type="protein sequence ID" value="MED4402701.1"/>
    <property type="molecule type" value="Genomic_DNA"/>
</dbReference>
<dbReference type="PANTHER" id="PTHR42951">
    <property type="entry name" value="METALLO-BETA-LACTAMASE DOMAIN-CONTAINING"/>
    <property type="match status" value="1"/>
</dbReference>